<reference evidence="1 2" key="2">
    <citation type="submission" date="2018-11" db="EMBL/GenBank/DDBJ databases">
        <authorList>
            <consortium name="Pathogen Informatics"/>
        </authorList>
    </citation>
    <scope>NUCLEOTIDE SEQUENCE [LARGE SCALE GENOMIC DNA]</scope>
    <source>
        <strain evidence="1">Dakar</strain>
        <strain evidence="2">Dakar, Senegal</strain>
    </source>
</reference>
<name>A0A183JC57_9TREM</name>
<keyword evidence="2" id="KW-1185">Reference proteome</keyword>
<dbReference type="Pfam" id="PF14774">
    <property type="entry name" value="FAM177"/>
    <property type="match status" value="1"/>
</dbReference>
<dbReference type="InterPro" id="IPR028260">
    <property type="entry name" value="FAM177"/>
</dbReference>
<protein>
    <submittedName>
        <fullName evidence="3">SAM domain-containing protein</fullName>
    </submittedName>
</protein>
<dbReference type="WBParaSite" id="SCUD_0000026301-mRNA-1">
    <property type="protein sequence ID" value="SCUD_0000026301-mRNA-1"/>
    <property type="gene ID" value="SCUD_0000026301"/>
</dbReference>
<dbReference type="EMBL" id="UZAK01000154">
    <property type="protein sequence ID" value="VDO60494.1"/>
    <property type="molecule type" value="Genomic_DNA"/>
</dbReference>
<dbReference type="Proteomes" id="UP000279833">
    <property type="component" value="Unassembled WGS sequence"/>
</dbReference>
<evidence type="ECO:0000313" key="2">
    <source>
        <dbReference type="Proteomes" id="UP000279833"/>
    </source>
</evidence>
<sequence>MNDQQSVGGKLSQSVHFSDGVFDLTDEHNEECSDSSKSNNILLRVIDWCGEKLAWSFGISSPKYYYIIENAKMRASERDFIDLGDMDDPHVAILQVVYLFNINLTCFNYCKCTNRLHIVCFCVIS</sequence>
<organism evidence="3">
    <name type="scientific">Schistosoma curassoni</name>
    <dbReference type="NCBI Taxonomy" id="6186"/>
    <lineage>
        <taxon>Eukaryota</taxon>
        <taxon>Metazoa</taxon>
        <taxon>Spiralia</taxon>
        <taxon>Lophotrochozoa</taxon>
        <taxon>Platyhelminthes</taxon>
        <taxon>Trematoda</taxon>
        <taxon>Digenea</taxon>
        <taxon>Strigeidida</taxon>
        <taxon>Schistosomatoidea</taxon>
        <taxon>Schistosomatidae</taxon>
        <taxon>Schistosoma</taxon>
    </lineage>
</organism>
<proteinExistence type="predicted"/>
<accession>A0A183JC57</accession>
<reference evidence="3" key="1">
    <citation type="submission" date="2016-06" db="UniProtKB">
        <authorList>
            <consortium name="WormBaseParasite"/>
        </authorList>
    </citation>
    <scope>IDENTIFICATION</scope>
</reference>
<dbReference type="AlphaFoldDB" id="A0A183JC57"/>
<evidence type="ECO:0000313" key="3">
    <source>
        <dbReference type="WBParaSite" id="SCUD_0000026301-mRNA-1"/>
    </source>
</evidence>
<gene>
    <name evidence="1" type="ORF">SCUD_LOCUS264</name>
</gene>
<evidence type="ECO:0000313" key="1">
    <source>
        <dbReference type="EMBL" id="VDO60494.1"/>
    </source>
</evidence>